<keyword evidence="4 6" id="KW-0573">Peptidoglycan synthesis</keyword>
<dbReference type="PROSITE" id="PS52029">
    <property type="entry name" value="LD_TPASE"/>
    <property type="match status" value="1"/>
</dbReference>
<feature type="transmembrane region" description="Helical" evidence="7">
    <location>
        <begin position="12"/>
        <end position="34"/>
    </location>
</feature>
<proteinExistence type="predicted"/>
<name>A0ABW2PIQ2_9ACTN</name>
<reference evidence="10" key="1">
    <citation type="journal article" date="2019" name="Int. J. Syst. Evol. Microbiol.">
        <title>The Global Catalogue of Microorganisms (GCM) 10K type strain sequencing project: providing services to taxonomists for standard genome sequencing and annotation.</title>
        <authorList>
            <consortium name="The Broad Institute Genomics Platform"/>
            <consortium name="The Broad Institute Genome Sequencing Center for Infectious Disease"/>
            <person name="Wu L."/>
            <person name="Ma J."/>
        </authorList>
    </citation>
    <scope>NUCLEOTIDE SEQUENCE [LARGE SCALE GENOMIC DNA]</scope>
    <source>
        <strain evidence="10">CECT 7649</strain>
    </source>
</reference>
<feature type="active site" description="Proton donor/acceptor" evidence="6">
    <location>
        <position position="241"/>
    </location>
</feature>
<dbReference type="CDD" id="cd16913">
    <property type="entry name" value="YkuD_like"/>
    <property type="match status" value="1"/>
</dbReference>
<evidence type="ECO:0000256" key="3">
    <source>
        <dbReference type="ARBA" id="ARBA00022960"/>
    </source>
</evidence>
<keyword evidence="2 9" id="KW-0808">Transferase</keyword>
<evidence type="ECO:0000313" key="10">
    <source>
        <dbReference type="Proteomes" id="UP001596496"/>
    </source>
</evidence>
<evidence type="ECO:0000256" key="6">
    <source>
        <dbReference type="PROSITE-ProRule" id="PRU01373"/>
    </source>
</evidence>
<organism evidence="9 10">
    <name type="scientific">Sphaerisporangium rhizosphaerae</name>
    <dbReference type="NCBI Taxonomy" id="2269375"/>
    <lineage>
        <taxon>Bacteria</taxon>
        <taxon>Bacillati</taxon>
        <taxon>Actinomycetota</taxon>
        <taxon>Actinomycetes</taxon>
        <taxon>Streptosporangiales</taxon>
        <taxon>Streptosporangiaceae</taxon>
        <taxon>Sphaerisporangium</taxon>
    </lineage>
</organism>
<comment type="pathway">
    <text evidence="1 6">Cell wall biogenesis; peptidoglycan biosynthesis.</text>
</comment>
<dbReference type="PANTHER" id="PTHR30582">
    <property type="entry name" value="L,D-TRANSPEPTIDASE"/>
    <property type="match status" value="1"/>
</dbReference>
<evidence type="ECO:0000256" key="4">
    <source>
        <dbReference type="ARBA" id="ARBA00022984"/>
    </source>
</evidence>
<evidence type="ECO:0000256" key="7">
    <source>
        <dbReference type="SAM" id="Phobius"/>
    </source>
</evidence>
<sequence length="281" mass="30094">MYVRRRSTRTVLVIAAVVTTVLLSVAMLVIVTNWKFDRELATPPAPPPAKPIPPAKVTTAQLAALPRSTTWTTVSEAEPDSQPFAANDGLVVHPRAQKVVYAEPGGPAIAVLPTTQLDQPTWLPVVETRPGWMRVLLPSRPNGSTGWIHTGDGKTKESHSPYQVRIDLSDRRLAVFKDGQETGSWQVGIGTDQTPTPVGRTFLLAALSPSGVSYSPVILPLGSHSEKLKTYDGGPGTVGLHGWPDKSVFGHAVSHGCVRLPKPALDAVTHLPLGTMIIIND</sequence>
<dbReference type="InterPro" id="IPR038063">
    <property type="entry name" value="Transpep_catalytic_dom"/>
</dbReference>
<keyword evidence="3 6" id="KW-0133">Cell shape</keyword>
<evidence type="ECO:0000259" key="8">
    <source>
        <dbReference type="PROSITE" id="PS52029"/>
    </source>
</evidence>
<dbReference type="GO" id="GO:0016740">
    <property type="term" value="F:transferase activity"/>
    <property type="evidence" value="ECO:0007669"/>
    <property type="project" value="UniProtKB-KW"/>
</dbReference>
<dbReference type="RefSeq" id="WP_380831255.1">
    <property type="nucleotide sequence ID" value="NZ_JBHTCG010000039.1"/>
</dbReference>
<dbReference type="InterPro" id="IPR005490">
    <property type="entry name" value="LD_TPept_cat_dom"/>
</dbReference>
<evidence type="ECO:0000256" key="5">
    <source>
        <dbReference type="ARBA" id="ARBA00023316"/>
    </source>
</evidence>
<dbReference type="SUPFAM" id="SSF141523">
    <property type="entry name" value="L,D-transpeptidase catalytic domain-like"/>
    <property type="match status" value="1"/>
</dbReference>
<comment type="caution">
    <text evidence="9">The sequence shown here is derived from an EMBL/GenBank/DDBJ whole genome shotgun (WGS) entry which is preliminary data.</text>
</comment>
<keyword evidence="7" id="KW-0472">Membrane</keyword>
<dbReference type="EMBL" id="JBHTCG010000039">
    <property type="protein sequence ID" value="MFC7387518.1"/>
    <property type="molecule type" value="Genomic_DNA"/>
</dbReference>
<feature type="domain" description="L,D-TPase catalytic" evidence="8">
    <location>
        <begin position="162"/>
        <end position="280"/>
    </location>
</feature>
<keyword evidence="10" id="KW-1185">Reference proteome</keyword>
<dbReference type="InterPro" id="IPR050979">
    <property type="entry name" value="LD-transpeptidase"/>
</dbReference>
<dbReference type="Pfam" id="PF03734">
    <property type="entry name" value="YkuD"/>
    <property type="match status" value="1"/>
</dbReference>
<evidence type="ECO:0000313" key="9">
    <source>
        <dbReference type="EMBL" id="MFC7387518.1"/>
    </source>
</evidence>
<evidence type="ECO:0000256" key="2">
    <source>
        <dbReference type="ARBA" id="ARBA00022679"/>
    </source>
</evidence>
<feature type="active site" description="Nucleophile" evidence="6">
    <location>
        <position position="257"/>
    </location>
</feature>
<dbReference type="Proteomes" id="UP001596496">
    <property type="component" value="Unassembled WGS sequence"/>
</dbReference>
<keyword evidence="7" id="KW-0812">Transmembrane</keyword>
<gene>
    <name evidence="9" type="ORF">ACFQSB_35310</name>
</gene>
<dbReference type="PANTHER" id="PTHR30582:SF2">
    <property type="entry name" value="L,D-TRANSPEPTIDASE YCIB-RELATED"/>
    <property type="match status" value="1"/>
</dbReference>
<accession>A0ABW2PIQ2</accession>
<keyword evidence="5 6" id="KW-0961">Cell wall biogenesis/degradation</keyword>
<dbReference type="Gene3D" id="2.40.440.10">
    <property type="entry name" value="L,D-transpeptidase catalytic domain-like"/>
    <property type="match status" value="1"/>
</dbReference>
<protein>
    <submittedName>
        <fullName evidence="9">L,D-transpeptidase</fullName>
        <ecNumber evidence="9">2.-.-.-</ecNumber>
    </submittedName>
</protein>
<dbReference type="EC" id="2.-.-.-" evidence="9"/>
<evidence type="ECO:0000256" key="1">
    <source>
        <dbReference type="ARBA" id="ARBA00004752"/>
    </source>
</evidence>
<keyword evidence="7" id="KW-1133">Transmembrane helix</keyword>